<reference evidence="2 3" key="1">
    <citation type="journal article" date="2023" name="Plants (Basel)">
        <title>Bridging the Gap: Combining Genomics and Transcriptomics Approaches to Understand Stylosanthes scabra, an Orphan Legume from the Brazilian Caatinga.</title>
        <authorList>
            <person name="Ferreira-Neto J.R.C."/>
            <person name="da Silva M.D."/>
            <person name="Binneck E."/>
            <person name="de Melo N.F."/>
            <person name="da Silva R.H."/>
            <person name="de Melo A.L.T.M."/>
            <person name="Pandolfi V."/>
            <person name="Bustamante F.O."/>
            <person name="Brasileiro-Vidal A.C."/>
            <person name="Benko-Iseppon A.M."/>
        </authorList>
    </citation>
    <scope>NUCLEOTIDE SEQUENCE [LARGE SCALE GENOMIC DNA]</scope>
    <source>
        <tissue evidence="2">Leaves</tissue>
    </source>
</reference>
<gene>
    <name evidence="2" type="ORF">PIB30_013699</name>
</gene>
<proteinExistence type="predicted"/>
<keyword evidence="3" id="KW-1185">Reference proteome</keyword>
<dbReference type="EMBL" id="JASCZI010181278">
    <property type="protein sequence ID" value="MED6180808.1"/>
    <property type="molecule type" value="Genomic_DNA"/>
</dbReference>
<feature type="region of interest" description="Disordered" evidence="1">
    <location>
        <begin position="170"/>
        <end position="195"/>
    </location>
</feature>
<feature type="region of interest" description="Disordered" evidence="1">
    <location>
        <begin position="89"/>
        <end position="112"/>
    </location>
</feature>
<feature type="compositionally biased region" description="Polar residues" evidence="1">
    <location>
        <begin position="177"/>
        <end position="189"/>
    </location>
</feature>
<evidence type="ECO:0000313" key="2">
    <source>
        <dbReference type="EMBL" id="MED6180808.1"/>
    </source>
</evidence>
<feature type="region of interest" description="Disordered" evidence="1">
    <location>
        <begin position="1"/>
        <end position="22"/>
    </location>
</feature>
<comment type="caution">
    <text evidence="2">The sequence shown here is derived from an EMBL/GenBank/DDBJ whole genome shotgun (WGS) entry which is preliminary data.</text>
</comment>
<name>A0ABU6W747_9FABA</name>
<sequence length="334" mass="37604">MKIEMEQSNGENGSGGRVRSTSLTEDEIEVSAVLLGLVDMVWEFESELRIPFQWGRKRKRSAIQPSYFRRFSSCSPPPPSVVAAAVKKGEAPSPATPLSLSLTESDERPNNMLRPKASLKKKREYYLKIIEDLTKSQASLNKEIENVKNFRDRLKTFNLKLKQRKLELHNGPRNECKNSSMEIDSSNSMAEDKQNNKAHELNNLEAPNAAHHIRLRINNIYEASQLCSSEDVTQLPKNLMPREAPSSSSSSPPSASLAMVNNNGNSNNIVQPVIPDLNAFPEDFVQVDSYQALDMSVANKDLSRVMAAQARQMRLQKKRLKNSIANTKQRYSCR</sequence>
<evidence type="ECO:0000256" key="1">
    <source>
        <dbReference type="SAM" id="MobiDB-lite"/>
    </source>
</evidence>
<evidence type="ECO:0000313" key="3">
    <source>
        <dbReference type="Proteomes" id="UP001341840"/>
    </source>
</evidence>
<accession>A0ABU6W747</accession>
<feature type="compositionally biased region" description="Low complexity" evidence="1">
    <location>
        <begin position="244"/>
        <end position="263"/>
    </location>
</feature>
<feature type="region of interest" description="Disordered" evidence="1">
    <location>
        <begin position="239"/>
        <end position="263"/>
    </location>
</feature>
<dbReference type="PANTHER" id="PTHR37614">
    <property type="entry name" value="OS02G0121400 PROTEIN"/>
    <property type="match status" value="1"/>
</dbReference>
<feature type="compositionally biased region" description="Polar residues" evidence="1">
    <location>
        <begin position="1"/>
        <end position="11"/>
    </location>
</feature>
<dbReference type="Proteomes" id="UP001341840">
    <property type="component" value="Unassembled WGS sequence"/>
</dbReference>
<protein>
    <submittedName>
        <fullName evidence="2">Uncharacterized protein</fullName>
    </submittedName>
</protein>
<organism evidence="2 3">
    <name type="scientific">Stylosanthes scabra</name>
    <dbReference type="NCBI Taxonomy" id="79078"/>
    <lineage>
        <taxon>Eukaryota</taxon>
        <taxon>Viridiplantae</taxon>
        <taxon>Streptophyta</taxon>
        <taxon>Embryophyta</taxon>
        <taxon>Tracheophyta</taxon>
        <taxon>Spermatophyta</taxon>
        <taxon>Magnoliopsida</taxon>
        <taxon>eudicotyledons</taxon>
        <taxon>Gunneridae</taxon>
        <taxon>Pentapetalae</taxon>
        <taxon>rosids</taxon>
        <taxon>fabids</taxon>
        <taxon>Fabales</taxon>
        <taxon>Fabaceae</taxon>
        <taxon>Papilionoideae</taxon>
        <taxon>50 kb inversion clade</taxon>
        <taxon>dalbergioids sensu lato</taxon>
        <taxon>Dalbergieae</taxon>
        <taxon>Pterocarpus clade</taxon>
        <taxon>Stylosanthes</taxon>
    </lineage>
</organism>
<dbReference type="PANTHER" id="PTHR37614:SF2">
    <property type="entry name" value="OS02G0121400 PROTEIN"/>
    <property type="match status" value="1"/>
</dbReference>